<gene>
    <name evidence="1" type="ORF">BV494_04735</name>
</gene>
<name>A0A2L1UN72_9GAMM</name>
<dbReference type="OrthoDB" id="6636955at2"/>
<dbReference type="Proteomes" id="UP000239197">
    <property type="component" value="Chromosome"/>
</dbReference>
<dbReference type="KEGG" id="rox:BV494_04735"/>
<organism evidence="1 2">
    <name type="scientific">Rahnella sikkimica</name>
    <dbReference type="NCBI Taxonomy" id="1805933"/>
    <lineage>
        <taxon>Bacteria</taxon>
        <taxon>Pseudomonadati</taxon>
        <taxon>Pseudomonadota</taxon>
        <taxon>Gammaproteobacteria</taxon>
        <taxon>Enterobacterales</taxon>
        <taxon>Yersiniaceae</taxon>
        <taxon>Rahnella</taxon>
    </lineage>
</organism>
<accession>A0A2L1UN72</accession>
<dbReference type="EMBL" id="CP019062">
    <property type="protein sequence ID" value="AVF34278.1"/>
    <property type="molecule type" value="Genomic_DNA"/>
</dbReference>
<dbReference type="AlphaFoldDB" id="A0A2L1UN72"/>
<dbReference type="RefSeq" id="WP_104921808.1">
    <property type="nucleotide sequence ID" value="NZ_CP019062.1"/>
</dbReference>
<reference evidence="2" key="1">
    <citation type="submission" date="2017-01" db="EMBL/GenBank/DDBJ databases">
        <title>Genome sequence of Rouxiella sp. ERMR1:05.</title>
        <authorList>
            <person name="Kumar R."/>
            <person name="Singh D."/>
            <person name="Kumar S."/>
        </authorList>
    </citation>
    <scope>NUCLEOTIDE SEQUENCE [LARGE SCALE GENOMIC DNA]</scope>
    <source>
        <strain evidence="2">ERMR1:05</strain>
    </source>
</reference>
<evidence type="ECO:0000313" key="2">
    <source>
        <dbReference type="Proteomes" id="UP000239197"/>
    </source>
</evidence>
<sequence>MALKATKELKVPLYGVRVMIFTTKAAGDKFLGYESIDTNYSAMVSVLTCAKGIDYIAITFRTLDDYCSETLTHECVHAAWRVLELVGIKVSVDNQEPLAYLAGWLSRQVNNFMMNHIEAQQQPKD</sequence>
<keyword evidence="2" id="KW-1185">Reference proteome</keyword>
<proteinExistence type="predicted"/>
<protein>
    <submittedName>
        <fullName evidence="1">Uncharacterized protein</fullName>
    </submittedName>
</protein>
<evidence type="ECO:0000313" key="1">
    <source>
        <dbReference type="EMBL" id="AVF34278.1"/>
    </source>
</evidence>